<gene>
    <name evidence="2" type="ORF">ACFOEX_06520</name>
</gene>
<dbReference type="SUPFAM" id="SSF56925">
    <property type="entry name" value="OMPA-like"/>
    <property type="match status" value="1"/>
</dbReference>
<reference evidence="3" key="1">
    <citation type="journal article" date="2019" name="Int. J. Syst. Evol. Microbiol.">
        <title>The Global Catalogue of Microorganisms (GCM) 10K type strain sequencing project: providing services to taxonomists for standard genome sequencing and annotation.</title>
        <authorList>
            <consortium name="The Broad Institute Genomics Platform"/>
            <consortium name="The Broad Institute Genome Sequencing Center for Infectious Disease"/>
            <person name="Wu L."/>
            <person name="Ma J."/>
        </authorList>
    </citation>
    <scope>NUCLEOTIDE SEQUENCE [LARGE SCALE GENOMIC DNA]</scope>
    <source>
        <strain evidence="3">CCM 7941</strain>
    </source>
</reference>
<evidence type="ECO:0000313" key="3">
    <source>
        <dbReference type="Proteomes" id="UP001595536"/>
    </source>
</evidence>
<name>A0ABV7LDW8_9HYPH</name>
<feature type="chain" id="PRO_5047224327" evidence="1">
    <location>
        <begin position="27"/>
        <end position="278"/>
    </location>
</feature>
<feature type="signal peptide" evidence="1">
    <location>
        <begin position="1"/>
        <end position="26"/>
    </location>
</feature>
<dbReference type="InterPro" id="IPR011250">
    <property type="entry name" value="OMP/PagP_B-barrel"/>
</dbReference>
<organism evidence="2 3">
    <name type="scientific">Camelimonas abortus</name>
    <dbReference type="NCBI Taxonomy" id="1017184"/>
    <lineage>
        <taxon>Bacteria</taxon>
        <taxon>Pseudomonadati</taxon>
        <taxon>Pseudomonadota</taxon>
        <taxon>Alphaproteobacteria</taxon>
        <taxon>Hyphomicrobiales</taxon>
        <taxon>Chelatococcaceae</taxon>
        <taxon>Camelimonas</taxon>
    </lineage>
</organism>
<proteinExistence type="predicted"/>
<protein>
    <submittedName>
        <fullName evidence="2">Outer membrane protein</fullName>
    </submittedName>
</protein>
<evidence type="ECO:0000313" key="2">
    <source>
        <dbReference type="EMBL" id="MFC3266002.1"/>
    </source>
</evidence>
<keyword evidence="3" id="KW-1185">Reference proteome</keyword>
<sequence>MSFRHAVFFRSAVFAVATLTVSAAVADTRLPSLPSLEPDRPLWEPGGVYLRGDLGTGLGQRNAGRAVPPAWFFDGGAQTPDVAIARSRIGAGWAASAGVGYRVGPSLRVELSGVALSGVGVRGVGVGADFPADGGAFGGWRARSRASAAVASVYWDILTWRGLTPYVGVGAGVAWSRLGDVSRAATPEPFAPATQIVALRRGVRARPALALHAGVAYELAPGAFLDASYRYLSLGSAAAGRLACDLAAGECAAATPARFRRLQAHALALGLRWELGGP</sequence>
<accession>A0ABV7LDW8</accession>
<keyword evidence="1" id="KW-0732">Signal</keyword>
<comment type="caution">
    <text evidence="2">The sequence shown here is derived from an EMBL/GenBank/DDBJ whole genome shotgun (WGS) entry which is preliminary data.</text>
</comment>
<dbReference type="Gene3D" id="2.40.160.20">
    <property type="match status" value="1"/>
</dbReference>
<evidence type="ECO:0000256" key="1">
    <source>
        <dbReference type="SAM" id="SignalP"/>
    </source>
</evidence>
<dbReference type="Proteomes" id="UP001595536">
    <property type="component" value="Unassembled WGS sequence"/>
</dbReference>
<dbReference type="RefSeq" id="WP_376831459.1">
    <property type="nucleotide sequence ID" value="NZ_JBHLWR010000006.1"/>
</dbReference>
<dbReference type="EMBL" id="JBHRUV010000029">
    <property type="protein sequence ID" value="MFC3266002.1"/>
    <property type="molecule type" value="Genomic_DNA"/>
</dbReference>